<sequence>MVVAQCLQTERCSDISSSLCFSCAMMGLQATTGKRKLDGGVGCMDFDMEIGESPSKIGRIENSSWWSMDDSSYSSNSPTALNQPTSAAYYELDSSPSCLQSSASTTTLPSAWAQHHHYEPPTIRREENGKSYLELGSSYRANERCCEGSPLSWCRRGRACYRQRRLAVFNVSMCKLASS</sequence>
<proteinExistence type="predicted"/>
<gene>
    <name evidence="1" type="ORF">QAD02_004177</name>
</gene>
<evidence type="ECO:0000313" key="1">
    <source>
        <dbReference type="EMBL" id="KAJ8672916.1"/>
    </source>
</evidence>
<dbReference type="Proteomes" id="UP001239111">
    <property type="component" value="Chromosome 3"/>
</dbReference>
<protein>
    <submittedName>
        <fullName evidence="1">Uncharacterized protein</fullName>
    </submittedName>
</protein>
<accession>A0ACC2NPU8</accession>
<comment type="caution">
    <text evidence="1">The sequence shown here is derived from an EMBL/GenBank/DDBJ whole genome shotgun (WGS) entry which is preliminary data.</text>
</comment>
<evidence type="ECO:0000313" key="2">
    <source>
        <dbReference type="Proteomes" id="UP001239111"/>
    </source>
</evidence>
<dbReference type="EMBL" id="CM056743">
    <property type="protein sequence ID" value="KAJ8672916.1"/>
    <property type="molecule type" value="Genomic_DNA"/>
</dbReference>
<organism evidence="1 2">
    <name type="scientific">Eretmocerus hayati</name>
    <dbReference type="NCBI Taxonomy" id="131215"/>
    <lineage>
        <taxon>Eukaryota</taxon>
        <taxon>Metazoa</taxon>
        <taxon>Ecdysozoa</taxon>
        <taxon>Arthropoda</taxon>
        <taxon>Hexapoda</taxon>
        <taxon>Insecta</taxon>
        <taxon>Pterygota</taxon>
        <taxon>Neoptera</taxon>
        <taxon>Endopterygota</taxon>
        <taxon>Hymenoptera</taxon>
        <taxon>Apocrita</taxon>
        <taxon>Proctotrupomorpha</taxon>
        <taxon>Chalcidoidea</taxon>
        <taxon>Aphelinidae</taxon>
        <taxon>Aphelininae</taxon>
        <taxon>Eretmocerus</taxon>
    </lineage>
</organism>
<name>A0ACC2NPU8_9HYME</name>
<keyword evidence="2" id="KW-1185">Reference proteome</keyword>
<reference evidence="1" key="1">
    <citation type="submission" date="2023-04" db="EMBL/GenBank/DDBJ databases">
        <title>A chromosome-level genome assembly of the parasitoid wasp Eretmocerus hayati.</title>
        <authorList>
            <person name="Zhong Y."/>
            <person name="Liu S."/>
            <person name="Liu Y."/>
        </authorList>
    </citation>
    <scope>NUCLEOTIDE SEQUENCE</scope>
    <source>
        <strain evidence="1">ZJU_SS_LIU_2023</strain>
    </source>
</reference>